<evidence type="ECO:0000313" key="3">
    <source>
        <dbReference type="Proteomes" id="UP000053238"/>
    </source>
</evidence>
<protein>
    <submittedName>
        <fullName evidence="2">Uncharacterized protein</fullName>
    </submittedName>
</protein>
<dbReference type="Proteomes" id="UP000053238">
    <property type="component" value="Unassembled WGS sequence"/>
</dbReference>
<gene>
    <name evidence="2" type="ORF">N336_02914</name>
</gene>
<evidence type="ECO:0000256" key="1">
    <source>
        <dbReference type="SAM" id="MobiDB-lite"/>
    </source>
</evidence>
<feature type="compositionally biased region" description="Basic and acidic residues" evidence="1">
    <location>
        <begin position="115"/>
        <end position="124"/>
    </location>
</feature>
<keyword evidence="3" id="KW-1185">Reference proteome</keyword>
<dbReference type="EMBL" id="KL417011">
    <property type="protein sequence ID" value="KFW83185.1"/>
    <property type="molecule type" value="Genomic_DNA"/>
</dbReference>
<sequence>ATKDIRSPETKAVKEEDKHQRSGNHQLLPSSKSEKPEKNIPGGEKQQAVSESFTKPDASPVKDKSKGPGSGMWQSPPSNLLVKLQEKNTTTKKKQSPPLPDEKTTYKTGSPGKKSGPERREKYQ</sequence>
<feature type="non-terminal residue" evidence="2">
    <location>
        <position position="124"/>
    </location>
</feature>
<accession>A0A093Q9V4</accession>
<feature type="non-terminal residue" evidence="2">
    <location>
        <position position="1"/>
    </location>
</feature>
<organism evidence="2 3">
    <name type="scientific">Phalacrocorax carbo</name>
    <name type="common">Great cormorant</name>
    <name type="synonym">Pelecanus carbo</name>
    <dbReference type="NCBI Taxonomy" id="9209"/>
    <lineage>
        <taxon>Eukaryota</taxon>
        <taxon>Metazoa</taxon>
        <taxon>Chordata</taxon>
        <taxon>Craniata</taxon>
        <taxon>Vertebrata</taxon>
        <taxon>Euteleostomi</taxon>
        <taxon>Archelosauria</taxon>
        <taxon>Archosauria</taxon>
        <taxon>Dinosauria</taxon>
        <taxon>Saurischia</taxon>
        <taxon>Theropoda</taxon>
        <taxon>Coelurosauria</taxon>
        <taxon>Aves</taxon>
        <taxon>Neognathae</taxon>
        <taxon>Neoaves</taxon>
        <taxon>Aequornithes</taxon>
        <taxon>Suliformes</taxon>
        <taxon>Phalacrocoracidae</taxon>
        <taxon>Phalacrocorax</taxon>
    </lineage>
</organism>
<proteinExistence type="predicted"/>
<name>A0A093Q9V4_PHACA</name>
<evidence type="ECO:0000313" key="2">
    <source>
        <dbReference type="EMBL" id="KFW83185.1"/>
    </source>
</evidence>
<reference evidence="2 3" key="1">
    <citation type="submission" date="2014-04" db="EMBL/GenBank/DDBJ databases">
        <title>Genome evolution of avian class.</title>
        <authorList>
            <person name="Zhang G."/>
            <person name="Li C."/>
        </authorList>
    </citation>
    <scope>NUCLEOTIDE SEQUENCE [LARGE SCALE GENOMIC DNA]</scope>
    <source>
        <strain evidence="2">BGI_N336</strain>
    </source>
</reference>
<dbReference type="AlphaFoldDB" id="A0A093Q9V4"/>
<feature type="compositionally biased region" description="Basic and acidic residues" evidence="1">
    <location>
        <begin position="1"/>
        <end position="20"/>
    </location>
</feature>
<feature type="region of interest" description="Disordered" evidence="1">
    <location>
        <begin position="1"/>
        <end position="124"/>
    </location>
</feature>